<feature type="domain" description="TonB-dependent receptor-like beta-barrel" evidence="10">
    <location>
        <begin position="309"/>
        <end position="734"/>
    </location>
</feature>
<keyword evidence="12" id="KW-0675">Receptor</keyword>
<keyword evidence="5 9" id="KW-0798">TonB box</keyword>
<dbReference type="PANTHER" id="PTHR30069">
    <property type="entry name" value="TONB-DEPENDENT OUTER MEMBRANE RECEPTOR"/>
    <property type="match status" value="1"/>
</dbReference>
<evidence type="ECO:0000256" key="3">
    <source>
        <dbReference type="ARBA" id="ARBA00022452"/>
    </source>
</evidence>
<evidence type="ECO:0000313" key="12">
    <source>
        <dbReference type="EMBL" id="RKE42532.1"/>
    </source>
</evidence>
<dbReference type="AlphaFoldDB" id="A0A420ADS8"/>
<dbReference type="Pfam" id="PF13715">
    <property type="entry name" value="CarbopepD_reg_2"/>
    <property type="match status" value="1"/>
</dbReference>
<evidence type="ECO:0000256" key="1">
    <source>
        <dbReference type="ARBA" id="ARBA00004571"/>
    </source>
</evidence>
<dbReference type="OrthoDB" id="9760333at2"/>
<proteinExistence type="inferred from homology"/>
<feature type="domain" description="TonB-dependent receptor plug" evidence="11">
    <location>
        <begin position="121"/>
        <end position="227"/>
    </location>
</feature>
<dbReference type="Pfam" id="PF07715">
    <property type="entry name" value="Plug"/>
    <property type="match status" value="1"/>
</dbReference>
<keyword evidence="7 8" id="KW-0998">Cell outer membrane</keyword>
<organism evidence="12 13">
    <name type="scientific">Sphingobacterium detergens</name>
    <dbReference type="NCBI Taxonomy" id="1145106"/>
    <lineage>
        <taxon>Bacteria</taxon>
        <taxon>Pseudomonadati</taxon>
        <taxon>Bacteroidota</taxon>
        <taxon>Sphingobacteriia</taxon>
        <taxon>Sphingobacteriales</taxon>
        <taxon>Sphingobacteriaceae</taxon>
        <taxon>Sphingobacterium</taxon>
    </lineage>
</organism>
<keyword evidence="13" id="KW-1185">Reference proteome</keyword>
<dbReference type="RefSeq" id="WP_120262007.1">
    <property type="nucleotide sequence ID" value="NZ_RAPY01000008.1"/>
</dbReference>
<gene>
    <name evidence="12" type="ORF">DFQ12_5444</name>
</gene>
<reference evidence="12 13" key="1">
    <citation type="submission" date="2018-09" db="EMBL/GenBank/DDBJ databases">
        <title>Genomic Encyclopedia of Type Strains, Phase III (KMG-III): the genomes of soil and plant-associated and newly described type strains.</title>
        <authorList>
            <person name="Whitman W."/>
        </authorList>
    </citation>
    <scope>NUCLEOTIDE SEQUENCE [LARGE SCALE GENOMIC DNA]</scope>
    <source>
        <strain evidence="12 13">CECT 7938</strain>
    </source>
</reference>
<keyword evidence="2 8" id="KW-0813">Transport</keyword>
<dbReference type="SUPFAM" id="SSF56935">
    <property type="entry name" value="Porins"/>
    <property type="match status" value="1"/>
</dbReference>
<protein>
    <submittedName>
        <fullName evidence="12">Outer membrane receptor for ferrienterochelin and colicins</fullName>
    </submittedName>
</protein>
<keyword evidence="6 8" id="KW-0472">Membrane</keyword>
<dbReference type="InterPro" id="IPR037066">
    <property type="entry name" value="Plug_dom_sf"/>
</dbReference>
<dbReference type="PROSITE" id="PS52016">
    <property type="entry name" value="TONB_DEPENDENT_REC_3"/>
    <property type="match status" value="1"/>
</dbReference>
<evidence type="ECO:0000256" key="5">
    <source>
        <dbReference type="ARBA" id="ARBA00023077"/>
    </source>
</evidence>
<evidence type="ECO:0000256" key="9">
    <source>
        <dbReference type="RuleBase" id="RU003357"/>
    </source>
</evidence>
<dbReference type="Pfam" id="PF00593">
    <property type="entry name" value="TonB_dep_Rec_b-barrel"/>
    <property type="match status" value="1"/>
</dbReference>
<dbReference type="GO" id="GO:0009279">
    <property type="term" value="C:cell outer membrane"/>
    <property type="evidence" value="ECO:0007669"/>
    <property type="project" value="UniProtKB-SubCell"/>
</dbReference>
<dbReference type="Proteomes" id="UP000286246">
    <property type="component" value="Unassembled WGS sequence"/>
</dbReference>
<dbReference type="GO" id="GO:0015344">
    <property type="term" value="F:siderophore uptake transmembrane transporter activity"/>
    <property type="evidence" value="ECO:0007669"/>
    <property type="project" value="TreeGrafter"/>
</dbReference>
<evidence type="ECO:0000259" key="11">
    <source>
        <dbReference type="Pfam" id="PF07715"/>
    </source>
</evidence>
<dbReference type="EMBL" id="RAPY01000008">
    <property type="protein sequence ID" value="RKE42532.1"/>
    <property type="molecule type" value="Genomic_DNA"/>
</dbReference>
<evidence type="ECO:0000256" key="2">
    <source>
        <dbReference type="ARBA" id="ARBA00022448"/>
    </source>
</evidence>
<dbReference type="InterPro" id="IPR000531">
    <property type="entry name" value="Beta-barrel_TonB"/>
</dbReference>
<comment type="similarity">
    <text evidence="8 9">Belongs to the TonB-dependent receptor family.</text>
</comment>
<evidence type="ECO:0000256" key="8">
    <source>
        <dbReference type="PROSITE-ProRule" id="PRU01360"/>
    </source>
</evidence>
<dbReference type="InterPro" id="IPR036942">
    <property type="entry name" value="Beta-barrel_TonB_sf"/>
</dbReference>
<sequence>MMTGSRVLLTTVFMLIGFISFGQTGKVVGKIYDSNGLPLKSVSVAIPLLKMSTKSNELGKFALEKIPYGTWEVEVKHIGFNAYRDSIRIEHVSETRDIRLDGSIFLLDEIVVTGTKTFKRKTESPVIVNILDSKTLDNLQVCNLSEGLKFQPGLRVETDCQTCNYTQLRMNGLQGGYSQILINGRPIFSPLMGLYGMEQLPVNMIEKIEVVRGGGSSLYGSSAIGGTVNVITKLPKQSGYEVNSFYQSIDGKTSDFNLGGNATLVNEKGNAGTSFFFNKRDRGFYDANGDNFSEIPKIENTSFGINSFYQFSENQKLEVSLSNLNEYRFGGEMTKKPAYLTLQSEERTHKIWMGSADYQINFNQDKSSLIFYTAFQNTNRKHYTGIFPDSPEEIENHLKNPPYGDSKTTTLQGGFQLNHEISNFLNHRNVLTIGSEYVSDKVYDEIPSYNYLVDQHTKDWGSFFQSDWDFADKFNLLSGVRVDKHNLLDKVVVSPRVALLYKHAANTQFRLSYGTGFRAPQAFDTDLHIAFAGGGVSRVQLAPDLREERSKSFSGSVNYDKATEKWIAGFTLEGFYTQLKNAFVLEEIGTDDFGKVFEKRNGNNAKVAGTTLELRANYNKKVQLETGFTLQQSKYENPVSYLEGIEATRSFLRTPDEYGFANLNITPNKRWTINLNYVYTGKMKIAHAGGADNFPEDQMVHTKAFSEVNSKVSHTFNLSKFKNVIEVYAGVKNIFNAYQHDFDIGKNRDSNYIYGPNMPRTFFVGLKIKTP</sequence>
<evidence type="ECO:0000259" key="10">
    <source>
        <dbReference type="Pfam" id="PF00593"/>
    </source>
</evidence>
<dbReference type="SUPFAM" id="SSF49464">
    <property type="entry name" value="Carboxypeptidase regulatory domain-like"/>
    <property type="match status" value="1"/>
</dbReference>
<dbReference type="GO" id="GO:0044718">
    <property type="term" value="P:siderophore transmembrane transport"/>
    <property type="evidence" value="ECO:0007669"/>
    <property type="project" value="TreeGrafter"/>
</dbReference>
<evidence type="ECO:0000313" key="13">
    <source>
        <dbReference type="Proteomes" id="UP000286246"/>
    </source>
</evidence>
<keyword evidence="3 8" id="KW-1134">Transmembrane beta strand</keyword>
<comment type="subcellular location">
    <subcellularLocation>
        <location evidence="1 8">Cell outer membrane</location>
        <topology evidence="1 8">Multi-pass membrane protein</topology>
    </subcellularLocation>
</comment>
<accession>A0A420ADS8</accession>
<dbReference type="Gene3D" id="2.40.170.20">
    <property type="entry name" value="TonB-dependent receptor, beta-barrel domain"/>
    <property type="match status" value="1"/>
</dbReference>
<comment type="caution">
    <text evidence="12">The sequence shown here is derived from an EMBL/GenBank/DDBJ whole genome shotgun (WGS) entry which is preliminary data.</text>
</comment>
<dbReference type="Gene3D" id="2.170.130.10">
    <property type="entry name" value="TonB-dependent receptor, plug domain"/>
    <property type="match status" value="1"/>
</dbReference>
<dbReference type="InterPro" id="IPR012910">
    <property type="entry name" value="Plug_dom"/>
</dbReference>
<dbReference type="InterPro" id="IPR039426">
    <property type="entry name" value="TonB-dep_rcpt-like"/>
</dbReference>
<evidence type="ECO:0000256" key="7">
    <source>
        <dbReference type="ARBA" id="ARBA00023237"/>
    </source>
</evidence>
<dbReference type="PANTHER" id="PTHR30069:SF57">
    <property type="entry name" value="TONB-DEPENDENT RECEPTOR"/>
    <property type="match status" value="1"/>
</dbReference>
<evidence type="ECO:0000256" key="6">
    <source>
        <dbReference type="ARBA" id="ARBA00023136"/>
    </source>
</evidence>
<keyword evidence="4 8" id="KW-0812">Transmembrane</keyword>
<dbReference type="Gene3D" id="2.60.40.1120">
    <property type="entry name" value="Carboxypeptidase-like, regulatory domain"/>
    <property type="match status" value="1"/>
</dbReference>
<evidence type="ECO:0000256" key="4">
    <source>
        <dbReference type="ARBA" id="ARBA00022692"/>
    </source>
</evidence>
<name>A0A420ADS8_SPHD1</name>
<dbReference type="InterPro" id="IPR008969">
    <property type="entry name" value="CarboxyPept-like_regulatory"/>
</dbReference>